<dbReference type="Proteomes" id="UP000250572">
    <property type="component" value="Unassembled WGS sequence"/>
</dbReference>
<keyword evidence="3" id="KW-1185">Reference proteome</keyword>
<feature type="region of interest" description="Disordered" evidence="1">
    <location>
        <begin position="447"/>
        <end position="467"/>
    </location>
</feature>
<evidence type="ECO:0000256" key="1">
    <source>
        <dbReference type="SAM" id="MobiDB-lite"/>
    </source>
</evidence>
<accession>A0A315VLM0</accession>
<feature type="compositionally biased region" description="Basic and acidic residues" evidence="1">
    <location>
        <begin position="507"/>
        <end position="522"/>
    </location>
</feature>
<protein>
    <submittedName>
        <fullName evidence="2">Uncharacterized protein</fullName>
    </submittedName>
</protein>
<gene>
    <name evidence="2" type="ORF">CCH79_00011911</name>
</gene>
<comment type="caution">
    <text evidence="2">The sequence shown here is derived from an EMBL/GenBank/DDBJ whole genome shotgun (WGS) entry which is preliminary data.</text>
</comment>
<evidence type="ECO:0000313" key="2">
    <source>
        <dbReference type="EMBL" id="PWA24422.1"/>
    </source>
</evidence>
<dbReference type="EMBL" id="NHOQ01001433">
    <property type="protein sequence ID" value="PWA24422.1"/>
    <property type="molecule type" value="Genomic_DNA"/>
</dbReference>
<feature type="region of interest" description="Disordered" evidence="1">
    <location>
        <begin position="486"/>
        <end position="549"/>
    </location>
</feature>
<organism evidence="2 3">
    <name type="scientific">Gambusia affinis</name>
    <name type="common">Western mosquitofish</name>
    <name type="synonym">Heterandria affinis</name>
    <dbReference type="NCBI Taxonomy" id="33528"/>
    <lineage>
        <taxon>Eukaryota</taxon>
        <taxon>Metazoa</taxon>
        <taxon>Chordata</taxon>
        <taxon>Craniata</taxon>
        <taxon>Vertebrata</taxon>
        <taxon>Euteleostomi</taxon>
        <taxon>Actinopterygii</taxon>
        <taxon>Neopterygii</taxon>
        <taxon>Teleostei</taxon>
        <taxon>Neoteleostei</taxon>
        <taxon>Acanthomorphata</taxon>
        <taxon>Ovalentaria</taxon>
        <taxon>Atherinomorphae</taxon>
        <taxon>Cyprinodontiformes</taxon>
        <taxon>Poeciliidae</taxon>
        <taxon>Poeciliinae</taxon>
        <taxon>Gambusia</taxon>
    </lineage>
</organism>
<sequence length="716" mass="79618">MHTHPITLPMVPVIVCGMVSYYKNSIDSQRLSSSESSLWWLPSTDRRRWKSNRFPWRCTLAEGGYTIQNHGLLRKGDNSGRGLGSQSPEALRLISSTAPIHHRLIHKESAVEQLLITAELGHKWPPGPQFGHPRPTHLRPLPDHTSNPVALVKKRVVSGGEARVFKQEATLQALPLQGGVLLPLKGLHRGKHPSALRGITQVTRSDRFLYTVRIGQGGRKGWVRHTIPDPNQRSHCLRHHQPTPTPPPLPFCIREEGYPSFPSSQHRDLPSAVSPHISYQGLALARSTLPSGKHLAVREKQHEPHALNGYLNRGLSRGNVDLSRDLLRGQGEGVQPVRLALSGGAAGIPHHALPGPLTELHSSDKQLRRNRKTDEASMWMYGLDIGSGVLRIVHHEAVSDPTVHSECDASLSSKDVVCDGDLHVVCPVIRQSEVVEKQGPVLKHQNPVLILRPQSPNDVSSDGLDHGDRLLPLELPLDNRQVKAEAAVADRQEGLPPDRSSDQSVWDDSRLTGKGEEEEGRHAASVVGSGNRTRDDRVEDSGPPSMGRAVPYATAARTNIVILRQFSKSSQTEKSSPASSFADVVVSLDYHHILLLFVLIGSWSVFPSMAVLTLCEPVELYNLLNQTRVVPRLAEMNYLCLIEFEEFWVEYTCRQRRSLTEHLAQRAMRPDTDLEPLLMRMLSRMVLPLFFYEPGAASLQLGVFFQFLFIETIVIL</sequence>
<evidence type="ECO:0000313" key="3">
    <source>
        <dbReference type="Proteomes" id="UP000250572"/>
    </source>
</evidence>
<reference evidence="2 3" key="1">
    <citation type="journal article" date="2018" name="G3 (Bethesda)">
        <title>A High-Quality Reference Genome for the Invasive Mosquitofish Gambusia affinis Using a Chicago Library.</title>
        <authorList>
            <person name="Hoffberg S.L."/>
            <person name="Troendle N.J."/>
            <person name="Glenn T.C."/>
            <person name="Mahmud O."/>
            <person name="Louha S."/>
            <person name="Chalopin D."/>
            <person name="Bennetzen J.L."/>
            <person name="Mauricio R."/>
        </authorList>
    </citation>
    <scope>NUCLEOTIDE SEQUENCE [LARGE SCALE GENOMIC DNA]</scope>
    <source>
        <strain evidence="2">NE01/NJP1002.9</strain>
        <tissue evidence="2">Muscle</tissue>
    </source>
</reference>
<name>A0A315VLM0_GAMAF</name>
<proteinExistence type="predicted"/>
<dbReference type="AlphaFoldDB" id="A0A315VLM0"/>